<feature type="domain" description="AB hydrolase-1" evidence="1">
    <location>
        <begin position="36"/>
        <end position="286"/>
    </location>
</feature>
<protein>
    <recommendedName>
        <fullName evidence="1">AB hydrolase-1 domain-containing protein</fullName>
    </recommendedName>
</protein>
<evidence type="ECO:0000313" key="3">
    <source>
        <dbReference type="Proteomes" id="UP000242427"/>
    </source>
</evidence>
<reference evidence="2 3" key="1">
    <citation type="submission" date="2018-03" db="EMBL/GenBank/DDBJ databases">
        <title>Chitinolytic properties of Streptosporangium nondiastaticum TBG75A20.</title>
        <authorList>
            <person name="Gayathri V."/>
            <person name="Shiburaj S."/>
        </authorList>
    </citation>
    <scope>NUCLEOTIDE SEQUENCE [LARGE SCALE GENOMIC DNA]</scope>
    <source>
        <strain evidence="2 3">TBG75A20</strain>
    </source>
</reference>
<dbReference type="Gene3D" id="3.40.50.1820">
    <property type="entry name" value="alpha/beta hydrolase"/>
    <property type="match status" value="1"/>
</dbReference>
<dbReference type="PANTHER" id="PTHR43798:SF24">
    <property type="entry name" value="CIS-3-ALKYL-4-ALKYLOXETAN-2-ONE DECARBOXYLASE"/>
    <property type="match status" value="1"/>
</dbReference>
<dbReference type="InterPro" id="IPR000073">
    <property type="entry name" value="AB_hydrolase_1"/>
</dbReference>
<dbReference type="GO" id="GO:0003824">
    <property type="term" value="F:catalytic activity"/>
    <property type="evidence" value="ECO:0007669"/>
    <property type="project" value="UniProtKB-ARBA"/>
</dbReference>
<dbReference type="PANTHER" id="PTHR43798">
    <property type="entry name" value="MONOACYLGLYCEROL LIPASE"/>
    <property type="match status" value="1"/>
</dbReference>
<dbReference type="InterPro" id="IPR029058">
    <property type="entry name" value="AB_hydrolase_fold"/>
</dbReference>
<name>A0A9X7JSL4_9ACTN</name>
<evidence type="ECO:0000313" key="2">
    <source>
        <dbReference type="EMBL" id="PSJ29130.1"/>
    </source>
</evidence>
<keyword evidence="3" id="KW-1185">Reference proteome</keyword>
<proteinExistence type="predicted"/>
<gene>
    <name evidence="2" type="ORF">B7P34_08405</name>
</gene>
<comment type="caution">
    <text evidence="2">The sequence shown here is derived from an EMBL/GenBank/DDBJ whole genome shotgun (WGS) entry which is preliminary data.</text>
</comment>
<accession>A0A9X7JSL4</accession>
<dbReference type="AlphaFoldDB" id="A0A9X7JSL4"/>
<dbReference type="GO" id="GO:0016020">
    <property type="term" value="C:membrane"/>
    <property type="evidence" value="ECO:0007669"/>
    <property type="project" value="TreeGrafter"/>
</dbReference>
<dbReference type="Pfam" id="PF00561">
    <property type="entry name" value="Abhydrolase_1"/>
    <property type="match status" value="1"/>
</dbReference>
<dbReference type="Proteomes" id="UP000242427">
    <property type="component" value="Unassembled WGS sequence"/>
</dbReference>
<dbReference type="SUPFAM" id="SSF53474">
    <property type="entry name" value="alpha/beta-Hydrolases"/>
    <property type="match status" value="1"/>
</dbReference>
<sequence>MPTRVGKLPDYPFTSRWFSDSAGTRHYLDEGPRDAPPVLMLHGNPTWSYFWRHLVIGLRERYRCVVPDMAGMGLSSRTAEPFTVGGFQARADRIEALVTHLTVKHQAPERGWTVVVHDWSGPVGLRWASWHAERIARIIVCNTVAFPWPEGHRLYWGLKFIHASALAAWISYRHNLFALGITHQGVTSRMPRQVRAAYLAPYRRRSDRRAIEKFVRAIPRKAGDMGWETLHELGRDLTALRNKPTLLCWGMQDPVFNDQVLDGWMRRLPHAQVRLFPHAGHLLLDDVPHQVTNDVLAFLAVTAASAAGAGAS</sequence>
<organism evidence="2 3">
    <name type="scientific">Streptosporangium nondiastaticum</name>
    <dbReference type="NCBI Taxonomy" id="35764"/>
    <lineage>
        <taxon>Bacteria</taxon>
        <taxon>Bacillati</taxon>
        <taxon>Actinomycetota</taxon>
        <taxon>Actinomycetes</taxon>
        <taxon>Streptosporangiales</taxon>
        <taxon>Streptosporangiaceae</taxon>
        <taxon>Streptosporangium</taxon>
    </lineage>
</organism>
<evidence type="ECO:0000259" key="1">
    <source>
        <dbReference type="Pfam" id="PF00561"/>
    </source>
</evidence>
<dbReference type="InterPro" id="IPR050266">
    <property type="entry name" value="AB_hydrolase_sf"/>
</dbReference>
<dbReference type="EMBL" id="PXWG01000013">
    <property type="protein sequence ID" value="PSJ29130.1"/>
    <property type="molecule type" value="Genomic_DNA"/>
</dbReference>